<keyword evidence="1" id="KW-1133">Transmembrane helix</keyword>
<evidence type="ECO:0000313" key="2">
    <source>
        <dbReference type="EMBL" id="VDO94737.1"/>
    </source>
</evidence>
<proteinExistence type="predicted"/>
<evidence type="ECO:0000313" key="3">
    <source>
        <dbReference type="Proteomes" id="UP000277204"/>
    </source>
</evidence>
<evidence type="ECO:0000256" key="1">
    <source>
        <dbReference type="SAM" id="Phobius"/>
    </source>
</evidence>
<dbReference type="Proteomes" id="UP000277204">
    <property type="component" value="Unassembled WGS sequence"/>
</dbReference>
<reference evidence="2 3" key="1">
    <citation type="submission" date="2018-11" db="EMBL/GenBank/DDBJ databases">
        <authorList>
            <consortium name="Pathogen Informatics"/>
        </authorList>
    </citation>
    <scope>NUCLEOTIDE SEQUENCE [LARGE SCALE GENOMIC DNA]</scope>
    <source>
        <strain evidence="2 3">Zambia</strain>
    </source>
</reference>
<gene>
    <name evidence="2" type="ORF">SMRZ_LOCUS11312</name>
</gene>
<sequence length="107" mass="12771">MNRRIREFYLTKSIRRSNNFYIIRFCPRIIIIIDYVLIVIMFVVQLSTIALKVPMWTRRFGRIGYKLYTLFKCEASKYEVVFFCSLPFRNPTSEGPFRSYNSCGKAS</sequence>
<dbReference type="AlphaFoldDB" id="A0A3P8AD57"/>
<protein>
    <submittedName>
        <fullName evidence="2">Uncharacterized protein</fullName>
    </submittedName>
</protein>
<keyword evidence="1" id="KW-0812">Transmembrane</keyword>
<organism evidence="2 3">
    <name type="scientific">Schistosoma margrebowiei</name>
    <dbReference type="NCBI Taxonomy" id="48269"/>
    <lineage>
        <taxon>Eukaryota</taxon>
        <taxon>Metazoa</taxon>
        <taxon>Spiralia</taxon>
        <taxon>Lophotrochozoa</taxon>
        <taxon>Platyhelminthes</taxon>
        <taxon>Trematoda</taxon>
        <taxon>Digenea</taxon>
        <taxon>Strigeidida</taxon>
        <taxon>Schistosomatoidea</taxon>
        <taxon>Schistosomatidae</taxon>
        <taxon>Schistosoma</taxon>
    </lineage>
</organism>
<accession>A0A3P8AD57</accession>
<name>A0A3P8AD57_9TREM</name>
<feature type="transmembrane region" description="Helical" evidence="1">
    <location>
        <begin position="21"/>
        <end position="44"/>
    </location>
</feature>
<dbReference type="EMBL" id="UZAI01006292">
    <property type="protein sequence ID" value="VDO94737.1"/>
    <property type="molecule type" value="Genomic_DNA"/>
</dbReference>
<keyword evidence="1" id="KW-0472">Membrane</keyword>
<keyword evidence="3" id="KW-1185">Reference proteome</keyword>